<evidence type="ECO:0000313" key="1">
    <source>
        <dbReference type="EMBL" id="MDW5594695.1"/>
    </source>
</evidence>
<accession>A0ABU4HQ60</accession>
<evidence type="ECO:0000313" key="2">
    <source>
        <dbReference type="Proteomes" id="UP001284601"/>
    </source>
</evidence>
<reference evidence="1 2" key="2">
    <citation type="submission" date="2023-10" db="EMBL/GenBank/DDBJ databases">
        <authorList>
            <person name="Han X.F."/>
        </authorList>
    </citation>
    <scope>NUCLEOTIDE SEQUENCE [LARGE SCALE GENOMIC DNA]</scope>
    <source>
        <strain evidence="1 2">KCTC 39840</strain>
    </source>
</reference>
<proteinExistence type="predicted"/>
<sequence length="234" mass="25549">MSALADIPHPETLRDKAEHVRTLIAPIRAQGVPAPADLAAARAERQRRYDVIEDSILDLSGALPQGTEDYDARKLFEFLVGLRRAIAADTEVTDPGGEIELIGLMMRDVLARIERRLLHDELDDPRAAVDFVFSTLERVPASDLARLLGVSTKTIGAWRAGRPVTRNGERAVVLAQLISYLRPSLTPLGIALWFDAERDQLDGRTPLQMLERGVASAHAPLVALARGSRGQLAG</sequence>
<comment type="caution">
    <text evidence="1">The sequence shown here is derived from an EMBL/GenBank/DDBJ whole genome shotgun (WGS) entry which is preliminary data.</text>
</comment>
<organism evidence="1 2">
    <name type="scientific">Conexibacter stalactiti</name>
    <dbReference type="NCBI Taxonomy" id="1940611"/>
    <lineage>
        <taxon>Bacteria</taxon>
        <taxon>Bacillati</taxon>
        <taxon>Actinomycetota</taxon>
        <taxon>Thermoleophilia</taxon>
        <taxon>Solirubrobacterales</taxon>
        <taxon>Conexibacteraceae</taxon>
        <taxon>Conexibacter</taxon>
    </lineage>
</organism>
<dbReference type="RefSeq" id="WP_318596993.1">
    <property type="nucleotide sequence ID" value="NZ_JAWSTH010000020.1"/>
</dbReference>
<dbReference type="EMBL" id="JAWSTH010000020">
    <property type="protein sequence ID" value="MDW5594695.1"/>
    <property type="molecule type" value="Genomic_DNA"/>
</dbReference>
<gene>
    <name evidence="1" type="ORF">R7226_10130</name>
</gene>
<dbReference type="Proteomes" id="UP001284601">
    <property type="component" value="Unassembled WGS sequence"/>
</dbReference>
<keyword evidence="2" id="KW-1185">Reference proteome</keyword>
<name>A0ABU4HQ60_9ACTN</name>
<reference evidence="2" key="1">
    <citation type="submission" date="2023-07" db="EMBL/GenBank/DDBJ databases">
        <title>Conexibacter stalactiti sp. nov., isolated from stalactites in a lava cave and emended description of the genus Conexibacter.</title>
        <authorList>
            <person name="Lee S.D."/>
        </authorList>
    </citation>
    <scope>NUCLEOTIDE SEQUENCE [LARGE SCALE GENOMIC DNA]</scope>
    <source>
        <strain evidence="2">KCTC 39840</strain>
    </source>
</reference>
<protein>
    <recommendedName>
        <fullName evidence="3">Antitoxin Xre/MbcA/ParS-like toxin-binding domain-containing protein</fullName>
    </recommendedName>
</protein>
<evidence type="ECO:0008006" key="3">
    <source>
        <dbReference type="Google" id="ProtNLM"/>
    </source>
</evidence>